<dbReference type="Proteomes" id="UP000535182">
    <property type="component" value="Unassembled WGS sequence"/>
</dbReference>
<feature type="transmembrane region" description="Helical" evidence="5">
    <location>
        <begin position="220"/>
        <end position="238"/>
    </location>
</feature>
<dbReference type="PROSITE" id="PS50850">
    <property type="entry name" value="MFS"/>
    <property type="match status" value="1"/>
</dbReference>
<reference evidence="7 8" key="1">
    <citation type="submission" date="2020-08" db="EMBL/GenBank/DDBJ databases">
        <title>Genomic Encyclopedia of Type Strains, Phase IV (KMG-V): Genome sequencing to study the core and pangenomes of soil and plant-associated prokaryotes.</title>
        <authorList>
            <person name="Whitman W."/>
        </authorList>
    </citation>
    <scope>NUCLEOTIDE SEQUENCE [LARGE SCALE GENOMIC DNA]</scope>
    <source>
        <strain evidence="7 8">X5P2</strain>
    </source>
</reference>
<keyword evidence="4 5" id="KW-0472">Membrane</keyword>
<dbReference type="PROSITE" id="PS00216">
    <property type="entry name" value="SUGAR_TRANSPORT_1"/>
    <property type="match status" value="1"/>
</dbReference>
<evidence type="ECO:0000313" key="7">
    <source>
        <dbReference type="EMBL" id="MBB5330436.1"/>
    </source>
</evidence>
<feature type="transmembrane region" description="Helical" evidence="5">
    <location>
        <begin position="60"/>
        <end position="82"/>
    </location>
</feature>
<evidence type="ECO:0000256" key="5">
    <source>
        <dbReference type="SAM" id="Phobius"/>
    </source>
</evidence>
<organism evidence="7 8">
    <name type="scientific">Tunturiibacter gelidiferens</name>
    <dbReference type="NCBI Taxonomy" id="3069689"/>
    <lineage>
        <taxon>Bacteria</taxon>
        <taxon>Pseudomonadati</taxon>
        <taxon>Acidobacteriota</taxon>
        <taxon>Terriglobia</taxon>
        <taxon>Terriglobales</taxon>
        <taxon>Acidobacteriaceae</taxon>
        <taxon>Tunturiibacter</taxon>
    </lineage>
</organism>
<dbReference type="InterPro" id="IPR020846">
    <property type="entry name" value="MFS_dom"/>
</dbReference>
<dbReference type="PANTHER" id="PTHR48021:SF1">
    <property type="entry name" value="GH07001P-RELATED"/>
    <property type="match status" value="1"/>
</dbReference>
<dbReference type="InterPro" id="IPR005829">
    <property type="entry name" value="Sugar_transporter_CS"/>
</dbReference>
<dbReference type="InterPro" id="IPR036259">
    <property type="entry name" value="MFS_trans_sf"/>
</dbReference>
<dbReference type="Gene3D" id="1.20.1250.20">
    <property type="entry name" value="MFS general substrate transporter like domains"/>
    <property type="match status" value="1"/>
</dbReference>
<dbReference type="Pfam" id="PF00083">
    <property type="entry name" value="Sugar_tr"/>
    <property type="match status" value="1"/>
</dbReference>
<dbReference type="PANTHER" id="PTHR48021">
    <property type="match status" value="1"/>
</dbReference>
<keyword evidence="2 5" id="KW-0812">Transmembrane</keyword>
<name>A0A9X0QH85_9BACT</name>
<keyword evidence="3 5" id="KW-1133">Transmembrane helix</keyword>
<dbReference type="InterPro" id="IPR005828">
    <property type="entry name" value="MFS_sugar_transport-like"/>
</dbReference>
<evidence type="ECO:0000313" key="8">
    <source>
        <dbReference type="Proteomes" id="UP000535182"/>
    </source>
</evidence>
<feature type="transmembrane region" description="Helical" evidence="5">
    <location>
        <begin position="94"/>
        <end position="114"/>
    </location>
</feature>
<dbReference type="SUPFAM" id="SSF103473">
    <property type="entry name" value="MFS general substrate transporter"/>
    <property type="match status" value="1"/>
</dbReference>
<dbReference type="InterPro" id="IPR003663">
    <property type="entry name" value="Sugar/inositol_transpt"/>
</dbReference>
<dbReference type="InterPro" id="IPR050549">
    <property type="entry name" value="MFS_Trehalose_Transporter"/>
</dbReference>
<feature type="domain" description="Major facilitator superfamily (MFS) profile" evidence="6">
    <location>
        <begin position="1"/>
        <end position="242"/>
    </location>
</feature>
<proteinExistence type="predicted"/>
<keyword evidence="8" id="KW-1185">Reference proteome</keyword>
<feature type="transmembrane region" description="Helical" evidence="5">
    <location>
        <begin position="126"/>
        <end position="146"/>
    </location>
</feature>
<gene>
    <name evidence="7" type="ORF">HDF14_004071</name>
</gene>
<sequence>MPEEPRWLAAKGEWQRAGANAELLGLSYADWHPDDGKHDAPQSPATLAERLFSPKYARPILLATSVALFNQLSGANVLLFYLLDVLSSAGVDHLSSHTCTVVISCLNIGTTLLGMLYVDKVGRKPLLVWGAAGMSVCLFALGLSIPHHFASVWYLLLLIGYNTFFAFSQGTVIWVYLSELFPFAVRGAGQGYGTSVLWVATAVLIGVFPIVQNGSSGRSFYFFATMMILQIAVVLLWYPETKGAGLGLTSNSKRDAE</sequence>
<dbReference type="PRINTS" id="PR00171">
    <property type="entry name" value="SUGRTRNSPORT"/>
</dbReference>
<accession>A0A9X0QH85</accession>
<evidence type="ECO:0000259" key="6">
    <source>
        <dbReference type="PROSITE" id="PS50850"/>
    </source>
</evidence>
<protein>
    <submittedName>
        <fullName evidence="7">MFS family permease</fullName>
    </submittedName>
</protein>
<evidence type="ECO:0000256" key="3">
    <source>
        <dbReference type="ARBA" id="ARBA00022989"/>
    </source>
</evidence>
<dbReference type="AlphaFoldDB" id="A0A9X0QH85"/>
<feature type="transmembrane region" description="Helical" evidence="5">
    <location>
        <begin position="189"/>
        <end position="208"/>
    </location>
</feature>
<dbReference type="EMBL" id="JACHEB010000010">
    <property type="protein sequence ID" value="MBB5330436.1"/>
    <property type="molecule type" value="Genomic_DNA"/>
</dbReference>
<dbReference type="GO" id="GO:0022857">
    <property type="term" value="F:transmembrane transporter activity"/>
    <property type="evidence" value="ECO:0007669"/>
    <property type="project" value="InterPro"/>
</dbReference>
<comment type="subcellular location">
    <subcellularLocation>
        <location evidence="1">Membrane</location>
        <topology evidence="1">Multi-pass membrane protein</topology>
    </subcellularLocation>
</comment>
<evidence type="ECO:0000256" key="1">
    <source>
        <dbReference type="ARBA" id="ARBA00004141"/>
    </source>
</evidence>
<feature type="transmembrane region" description="Helical" evidence="5">
    <location>
        <begin position="152"/>
        <end position="177"/>
    </location>
</feature>
<evidence type="ECO:0000256" key="4">
    <source>
        <dbReference type="ARBA" id="ARBA00023136"/>
    </source>
</evidence>
<dbReference type="GO" id="GO:0016020">
    <property type="term" value="C:membrane"/>
    <property type="evidence" value="ECO:0007669"/>
    <property type="project" value="UniProtKB-SubCell"/>
</dbReference>
<comment type="caution">
    <text evidence="7">The sequence shown here is derived from an EMBL/GenBank/DDBJ whole genome shotgun (WGS) entry which is preliminary data.</text>
</comment>
<evidence type="ECO:0000256" key="2">
    <source>
        <dbReference type="ARBA" id="ARBA00022692"/>
    </source>
</evidence>